<evidence type="ECO:0000313" key="2">
    <source>
        <dbReference type="Proteomes" id="UP000229740"/>
    </source>
</evidence>
<gene>
    <name evidence="1" type="ORF">CSB45_16145</name>
</gene>
<name>A0A2G6E003_9BACT</name>
<evidence type="ECO:0000313" key="1">
    <source>
        <dbReference type="EMBL" id="PID55416.1"/>
    </source>
</evidence>
<protein>
    <submittedName>
        <fullName evidence="1">Uncharacterized protein</fullName>
    </submittedName>
</protein>
<dbReference type="EMBL" id="PDPS01000123">
    <property type="protein sequence ID" value="PID55416.1"/>
    <property type="molecule type" value="Genomic_DNA"/>
</dbReference>
<dbReference type="Proteomes" id="UP000229740">
    <property type="component" value="Unassembled WGS sequence"/>
</dbReference>
<reference evidence="1 2" key="1">
    <citation type="submission" date="2017-10" db="EMBL/GenBank/DDBJ databases">
        <title>Novel microbial diversity and functional potential in the marine mammal oral microbiome.</title>
        <authorList>
            <person name="Dudek N.K."/>
            <person name="Sun C.L."/>
            <person name="Burstein D."/>
            <person name="Kantor R.S."/>
            <person name="Aliaga Goltsman D.S."/>
            <person name="Bik E.M."/>
            <person name="Thomas B.C."/>
            <person name="Banfield J.F."/>
            <person name="Relman D.A."/>
        </authorList>
    </citation>
    <scope>NUCLEOTIDE SEQUENCE [LARGE SCALE GENOMIC DNA]</scope>
    <source>
        <strain evidence="1">DOLZORAL124_49_17</strain>
    </source>
</reference>
<sequence length="160" mass="18001">MESLCPHCLPLFIGSVPWKNPQYAVELVFQYSPEFPAWPQLCSYKQEGMLSQALSGFPGVKEDEGRIFVDHEAASFVCELLSFEKKYAAHRQRESDTSRFVLTPEVAAGFFACLDYCREQRPEKMRALKGQIVGPITLLCCTTDKNGRCIAGNKQLRDAA</sequence>
<accession>A0A2G6E003</accession>
<feature type="non-terminal residue" evidence="1">
    <location>
        <position position="160"/>
    </location>
</feature>
<dbReference type="AlphaFoldDB" id="A0A2G6E003"/>
<organism evidence="1 2">
    <name type="scientific">candidate division KSB3 bacterium</name>
    <dbReference type="NCBI Taxonomy" id="2044937"/>
    <lineage>
        <taxon>Bacteria</taxon>
        <taxon>candidate division KSB3</taxon>
    </lineage>
</organism>
<proteinExistence type="predicted"/>
<comment type="caution">
    <text evidence="1">The sequence shown here is derived from an EMBL/GenBank/DDBJ whole genome shotgun (WGS) entry which is preliminary data.</text>
</comment>